<dbReference type="Gene3D" id="1.20.140.10">
    <property type="entry name" value="Butyryl-CoA Dehydrogenase, subunit A, domain 3"/>
    <property type="match status" value="2"/>
</dbReference>
<dbReference type="InterPro" id="IPR036250">
    <property type="entry name" value="AcylCo_DH-like_C"/>
</dbReference>
<keyword evidence="4 6" id="KW-0274">FAD</keyword>
<proteinExistence type="inferred from homology"/>
<feature type="domain" description="Acyl-CoA dehydrogenase/oxidase N-terminal" evidence="9">
    <location>
        <begin position="6"/>
        <end position="116"/>
    </location>
</feature>
<evidence type="ECO:0000256" key="1">
    <source>
        <dbReference type="ARBA" id="ARBA00001974"/>
    </source>
</evidence>
<evidence type="ECO:0000313" key="11">
    <source>
        <dbReference type="Proteomes" id="UP000184440"/>
    </source>
</evidence>
<evidence type="ECO:0000313" key="10">
    <source>
        <dbReference type="EMBL" id="SHN39929.1"/>
    </source>
</evidence>
<keyword evidence="5 6" id="KW-0560">Oxidoreductase</keyword>
<evidence type="ECO:0000256" key="2">
    <source>
        <dbReference type="ARBA" id="ARBA00009347"/>
    </source>
</evidence>
<feature type="domain" description="Acyl-CoA dehydrogenase/oxidase C-terminal" evidence="7">
    <location>
        <begin position="192"/>
        <end position="325"/>
    </location>
</feature>
<comment type="cofactor">
    <cofactor evidence="1 6">
        <name>FAD</name>
        <dbReference type="ChEBI" id="CHEBI:57692"/>
    </cofactor>
</comment>
<dbReference type="OrthoDB" id="3964153at2"/>
<dbReference type="InterPro" id="IPR052161">
    <property type="entry name" value="Mycobact_Acyl-CoA_DH"/>
</dbReference>
<dbReference type="InterPro" id="IPR013786">
    <property type="entry name" value="AcylCoA_DH/ox_N"/>
</dbReference>
<dbReference type="GO" id="GO:0005886">
    <property type="term" value="C:plasma membrane"/>
    <property type="evidence" value="ECO:0007669"/>
    <property type="project" value="TreeGrafter"/>
</dbReference>
<evidence type="ECO:0000256" key="4">
    <source>
        <dbReference type="ARBA" id="ARBA00022827"/>
    </source>
</evidence>
<dbReference type="PANTHER" id="PTHR43292:SF4">
    <property type="entry name" value="ACYL-COA DEHYDROGENASE FADE34"/>
    <property type="match status" value="1"/>
</dbReference>
<dbReference type="GO" id="GO:0050660">
    <property type="term" value="F:flavin adenine dinucleotide binding"/>
    <property type="evidence" value="ECO:0007669"/>
    <property type="project" value="InterPro"/>
</dbReference>
<keyword evidence="11" id="KW-1185">Reference proteome</keyword>
<organism evidence="10 11">
    <name type="scientific">Cryptosporangium aurantiacum</name>
    <dbReference type="NCBI Taxonomy" id="134849"/>
    <lineage>
        <taxon>Bacteria</taxon>
        <taxon>Bacillati</taxon>
        <taxon>Actinomycetota</taxon>
        <taxon>Actinomycetes</taxon>
        <taxon>Cryptosporangiales</taxon>
        <taxon>Cryptosporangiaceae</taxon>
        <taxon>Cryptosporangium</taxon>
    </lineage>
</organism>
<reference evidence="10 11" key="1">
    <citation type="submission" date="2016-11" db="EMBL/GenBank/DDBJ databases">
        <authorList>
            <person name="Jaros S."/>
            <person name="Januszkiewicz K."/>
            <person name="Wedrychowicz H."/>
        </authorList>
    </citation>
    <scope>NUCLEOTIDE SEQUENCE [LARGE SCALE GENOMIC DNA]</scope>
    <source>
        <strain evidence="10 11">DSM 46144</strain>
    </source>
</reference>
<evidence type="ECO:0000259" key="8">
    <source>
        <dbReference type="Pfam" id="PF02770"/>
    </source>
</evidence>
<feature type="domain" description="Acyl-CoA oxidase/dehydrogenase middle" evidence="8">
    <location>
        <begin position="442"/>
        <end position="536"/>
    </location>
</feature>
<dbReference type="InterPro" id="IPR037069">
    <property type="entry name" value="AcylCoA_DH/ox_N_sf"/>
</dbReference>
<dbReference type="PANTHER" id="PTHR43292">
    <property type="entry name" value="ACYL-COA DEHYDROGENASE"/>
    <property type="match status" value="1"/>
</dbReference>
<dbReference type="InterPro" id="IPR046373">
    <property type="entry name" value="Acyl-CoA_Oxase/DH_mid-dom_sf"/>
</dbReference>
<dbReference type="Pfam" id="PF00441">
    <property type="entry name" value="Acyl-CoA_dh_1"/>
    <property type="match status" value="2"/>
</dbReference>
<dbReference type="Pfam" id="PF02771">
    <property type="entry name" value="Acyl-CoA_dh_N"/>
    <property type="match status" value="1"/>
</dbReference>
<evidence type="ECO:0000256" key="6">
    <source>
        <dbReference type="RuleBase" id="RU362125"/>
    </source>
</evidence>
<dbReference type="STRING" id="134849.SAMN05443668_106389"/>
<feature type="domain" description="Acyl-CoA dehydrogenase/oxidase C-terminal" evidence="7">
    <location>
        <begin position="548"/>
        <end position="692"/>
    </location>
</feature>
<dbReference type="SUPFAM" id="SSF47203">
    <property type="entry name" value="Acyl-CoA dehydrogenase C-terminal domain-like"/>
    <property type="match status" value="2"/>
</dbReference>
<dbReference type="EMBL" id="FRCS01000006">
    <property type="protein sequence ID" value="SHN39929.1"/>
    <property type="molecule type" value="Genomic_DNA"/>
</dbReference>
<gene>
    <name evidence="10" type="ORF">SAMN05443668_106389</name>
</gene>
<evidence type="ECO:0000259" key="7">
    <source>
        <dbReference type="Pfam" id="PF00441"/>
    </source>
</evidence>
<keyword evidence="3 6" id="KW-0285">Flavoprotein</keyword>
<dbReference type="AlphaFoldDB" id="A0A1M7R4B1"/>
<sequence>MSLAITADHRELADVVRSFAHGEGLRHETRGALDKLSAEPGVVWSRIGDLGWAGLHLPAEHGGSGYGLAELAVVLEALGATVASGPLLATTLASAVIDRVGTPDQRSALLPRLADGSTTASVGIDGGLLLGGVWARLHLVPSGEDLVVIEADAAGVVEAVGGLDPSLGLARLPAGAVTGEVLSGGVQAARTVLRTLAAAEAAGGARACLDMALDYAKVREQFGRPIGSFQAVKHHLANMLVRSEQAVAAAWDAARVVGNEEEAEFAAAVAAVIALDAYTQNARMNIQIHGGIGFTWEHDAHLYLRRATALAALAGAPDSAADDVAALSVRGVTRDVAVELPPEAELFRAEVRAFREQYANSAPGDRRRLLVDSGYLMAHWPKPWGRAAGPVEQLVIEQEFAEIDVPDLGIGGWVLLTLTQTARPDQIERWVRPGLLGDLTFCQLFSEPNAGSDAAAVQTRGVKVDGGWRVTGQKAWTSNAQNCNRGLATIRTDPAALKHKGVTTVVVDLAAPGVTVRPLREITGEAVFNEVFLDDVFIPDDDVVGEPGAGWAVARATLGNERVSIGGARNGSRRGTALDLIDLLAAHAPWDAGLSREVGRLIAAQESARLLNLRSVERAVVGAAPSVEGNMTKLLSAEQAQAIRELGMRIAGPAGVAGGEPELAHDYLFTRALTIAGGTSEVTRNVIAERILGLPREAVK</sequence>
<dbReference type="RefSeq" id="WP_073259728.1">
    <property type="nucleotide sequence ID" value="NZ_FRCS01000006.1"/>
</dbReference>
<dbReference type="Gene3D" id="2.40.110.10">
    <property type="entry name" value="Butyryl-CoA Dehydrogenase, subunit A, domain 2"/>
    <property type="match status" value="1"/>
</dbReference>
<dbReference type="Gene3D" id="1.10.540.10">
    <property type="entry name" value="Acyl-CoA dehydrogenase/oxidase, N-terminal domain"/>
    <property type="match status" value="2"/>
</dbReference>
<dbReference type="GO" id="GO:0016627">
    <property type="term" value="F:oxidoreductase activity, acting on the CH-CH group of donors"/>
    <property type="evidence" value="ECO:0007669"/>
    <property type="project" value="InterPro"/>
</dbReference>
<evidence type="ECO:0000256" key="5">
    <source>
        <dbReference type="ARBA" id="ARBA00023002"/>
    </source>
</evidence>
<name>A0A1M7R4B1_9ACTN</name>
<evidence type="ECO:0000256" key="3">
    <source>
        <dbReference type="ARBA" id="ARBA00022630"/>
    </source>
</evidence>
<comment type="similarity">
    <text evidence="2 6">Belongs to the acyl-CoA dehydrogenase family.</text>
</comment>
<dbReference type="SUPFAM" id="SSF56645">
    <property type="entry name" value="Acyl-CoA dehydrogenase NM domain-like"/>
    <property type="match status" value="2"/>
</dbReference>
<dbReference type="InterPro" id="IPR009075">
    <property type="entry name" value="AcylCo_DH/oxidase_C"/>
</dbReference>
<evidence type="ECO:0000259" key="9">
    <source>
        <dbReference type="Pfam" id="PF02771"/>
    </source>
</evidence>
<dbReference type="Pfam" id="PF02770">
    <property type="entry name" value="Acyl-CoA_dh_M"/>
    <property type="match status" value="1"/>
</dbReference>
<dbReference type="FunFam" id="2.40.110.10:FF:000011">
    <property type="entry name" value="Acyl-CoA dehydrogenase FadE34"/>
    <property type="match status" value="1"/>
</dbReference>
<dbReference type="InterPro" id="IPR009100">
    <property type="entry name" value="AcylCoA_DH/oxidase_NM_dom_sf"/>
</dbReference>
<dbReference type="Proteomes" id="UP000184440">
    <property type="component" value="Unassembled WGS sequence"/>
</dbReference>
<protein>
    <submittedName>
        <fullName evidence="10">Acyl-CoA dehydrogenase</fullName>
    </submittedName>
</protein>
<accession>A0A1M7R4B1</accession>
<dbReference type="InterPro" id="IPR006091">
    <property type="entry name" value="Acyl-CoA_Oxase/DH_mid-dom"/>
</dbReference>